<dbReference type="STRING" id="946077.W5A_03999"/>
<dbReference type="InterPro" id="IPR046342">
    <property type="entry name" value="CBS_dom_sf"/>
</dbReference>
<protein>
    <recommendedName>
        <fullName evidence="3">CBS domain-containing protein</fullName>
    </recommendedName>
</protein>
<name>I0WI60_9FLAO</name>
<dbReference type="OrthoDB" id="1523762at2"/>
<evidence type="ECO:0008006" key="3">
    <source>
        <dbReference type="Google" id="ProtNLM"/>
    </source>
</evidence>
<accession>I0WI60</accession>
<sequence length="218" mass="25058">MNINSHINFDIQPLITFDSVKKAKSIAESHAFSHLPVVEQKMLLGCVAQEDIQGFDDDKKLEDYLYALDAFFVRKQTNWVEVLEAFAQHESNIMPVLNEKSEYIGYYELLDIIGLFNQTPFLNEPGGILLIEKGLKDYSFSEISQIVESNNGKLLGAFISEMNENQVQITLKVGNAPLNSIIQSFRRFNYNIVIDKEDDSYLKDLKDKSDYLQRYLNI</sequence>
<dbReference type="RefSeq" id="WP_008237691.1">
    <property type="nucleotide sequence ID" value="NZ_AJJU01000003.1"/>
</dbReference>
<dbReference type="AlphaFoldDB" id="I0WI60"/>
<evidence type="ECO:0000313" key="1">
    <source>
        <dbReference type="EMBL" id="EID76076.1"/>
    </source>
</evidence>
<keyword evidence="2" id="KW-1185">Reference proteome</keyword>
<dbReference type="Gene3D" id="3.10.580.10">
    <property type="entry name" value="CBS-domain"/>
    <property type="match status" value="1"/>
</dbReference>
<dbReference type="SUPFAM" id="SSF54631">
    <property type="entry name" value="CBS-domain pair"/>
    <property type="match status" value="1"/>
</dbReference>
<evidence type="ECO:0000313" key="2">
    <source>
        <dbReference type="Proteomes" id="UP000005938"/>
    </source>
</evidence>
<dbReference type="Proteomes" id="UP000005938">
    <property type="component" value="Unassembled WGS sequence"/>
</dbReference>
<gene>
    <name evidence="1" type="ORF">W5A_03999</name>
</gene>
<proteinExistence type="predicted"/>
<reference evidence="1 2" key="1">
    <citation type="journal article" date="2012" name="J. Bacteriol.">
        <title>Genome Sequence of the Halotolerant Bacterium Imtechella halotolerans K1T.</title>
        <authorList>
            <person name="Kumar S."/>
            <person name="Vikram S."/>
            <person name="Subramanian S."/>
            <person name="Raghava G.P."/>
            <person name="Pinnaka A.K."/>
        </authorList>
    </citation>
    <scope>NUCLEOTIDE SEQUENCE [LARGE SCALE GENOMIC DNA]</scope>
    <source>
        <strain evidence="1 2">K1</strain>
    </source>
</reference>
<organism evidence="1 2">
    <name type="scientific">Imtechella halotolerans K1</name>
    <dbReference type="NCBI Taxonomy" id="946077"/>
    <lineage>
        <taxon>Bacteria</taxon>
        <taxon>Pseudomonadati</taxon>
        <taxon>Bacteroidota</taxon>
        <taxon>Flavobacteriia</taxon>
        <taxon>Flavobacteriales</taxon>
        <taxon>Flavobacteriaceae</taxon>
        <taxon>Imtechella</taxon>
    </lineage>
</organism>
<dbReference type="eggNOG" id="COG0517">
    <property type="taxonomic scope" value="Bacteria"/>
</dbReference>
<comment type="caution">
    <text evidence="1">The sequence shown here is derived from an EMBL/GenBank/DDBJ whole genome shotgun (WGS) entry which is preliminary data.</text>
</comment>
<dbReference type="EMBL" id="AJJU01000003">
    <property type="protein sequence ID" value="EID76076.1"/>
    <property type="molecule type" value="Genomic_DNA"/>
</dbReference>